<evidence type="ECO:0000313" key="2">
    <source>
        <dbReference type="EMBL" id="CAE0637814.1"/>
    </source>
</evidence>
<organism evidence="2">
    <name type="scientific">Heterosigma akashiwo</name>
    <name type="common">Chromophytic alga</name>
    <name type="synonym">Heterosigma carterae</name>
    <dbReference type="NCBI Taxonomy" id="2829"/>
    <lineage>
        <taxon>Eukaryota</taxon>
        <taxon>Sar</taxon>
        <taxon>Stramenopiles</taxon>
        <taxon>Ochrophyta</taxon>
        <taxon>Raphidophyceae</taxon>
        <taxon>Chattonellales</taxon>
        <taxon>Chattonellaceae</taxon>
        <taxon>Heterosigma</taxon>
    </lineage>
</organism>
<feature type="region of interest" description="Disordered" evidence="1">
    <location>
        <begin position="344"/>
        <end position="386"/>
    </location>
</feature>
<dbReference type="AlphaFoldDB" id="A0A7S3Y0Q7"/>
<proteinExistence type="predicted"/>
<gene>
    <name evidence="2" type="ORF">HAKA00212_LOCUS16591</name>
</gene>
<protein>
    <submittedName>
        <fullName evidence="2">Uncharacterized protein</fullName>
    </submittedName>
</protein>
<sequence length="386" mass="42336">MKTDGKSNSVSRRSKLTKVQNSSDLSSAAMVLVKRWISSNPGLGLVSLYLGVSDFMSSATADTPSITAFLKTGKEEREMKGEQEFVLHGNKAQKRKRSETKGIASFFGLQRNRDDGNTSGNEDPRTQRTNNTRASNEHGGNKSSSGQNGCITKQLPKNGPVAQSINQSCKVSGQTLKTTEVDHLMVEAGYSSTAGPKMRQAIYEQHIIDDVCNVNNDKRDKASVKEQEYVIMDADHHVSTPEGVDASWWRALPLELKQEMTSSNLLASQVPALPTDKALDNRNGASTKAADDIASRGDGSKRKSIPSISIQDSPLTACATDQILPPEGLDAEWWQALPQELKDEQLKGIQQEHKQHTLNSRRRKPSKEDKRGIKKFFQKQGGSASL</sequence>
<dbReference type="EMBL" id="HBIU01036062">
    <property type="protein sequence ID" value="CAE0637814.1"/>
    <property type="molecule type" value="Transcribed_RNA"/>
</dbReference>
<evidence type="ECO:0000256" key="1">
    <source>
        <dbReference type="SAM" id="MobiDB-lite"/>
    </source>
</evidence>
<feature type="compositionally biased region" description="Basic and acidic residues" evidence="1">
    <location>
        <begin position="344"/>
        <end position="355"/>
    </location>
</feature>
<feature type="compositionally biased region" description="Basic and acidic residues" evidence="1">
    <location>
        <begin position="289"/>
        <end position="301"/>
    </location>
</feature>
<feature type="region of interest" description="Disordered" evidence="1">
    <location>
        <begin position="89"/>
        <end position="163"/>
    </location>
</feature>
<feature type="region of interest" description="Disordered" evidence="1">
    <location>
        <begin position="275"/>
        <end position="309"/>
    </location>
</feature>
<feature type="compositionally biased region" description="Basic and acidic residues" evidence="1">
    <location>
        <begin position="111"/>
        <end position="126"/>
    </location>
</feature>
<feature type="compositionally biased region" description="Polar residues" evidence="1">
    <location>
        <begin position="141"/>
        <end position="151"/>
    </location>
</feature>
<reference evidence="2" key="1">
    <citation type="submission" date="2021-01" db="EMBL/GenBank/DDBJ databases">
        <authorList>
            <person name="Corre E."/>
            <person name="Pelletier E."/>
            <person name="Niang G."/>
            <person name="Scheremetjew M."/>
            <person name="Finn R."/>
            <person name="Kale V."/>
            <person name="Holt S."/>
            <person name="Cochrane G."/>
            <person name="Meng A."/>
            <person name="Brown T."/>
            <person name="Cohen L."/>
        </authorList>
    </citation>
    <scope>NUCLEOTIDE SEQUENCE</scope>
    <source>
        <strain evidence="2">CCMP3107</strain>
    </source>
</reference>
<name>A0A7S3Y0Q7_HETAK</name>
<accession>A0A7S3Y0Q7</accession>